<dbReference type="EMBL" id="SRLH01000003">
    <property type="protein sequence ID" value="TGD58381.1"/>
    <property type="molecule type" value="Genomic_DNA"/>
</dbReference>
<proteinExistence type="predicted"/>
<gene>
    <name evidence="1" type="ORF">E4635_05570</name>
</gene>
<reference evidence="1 2" key="1">
    <citation type="submission" date="2019-04" db="EMBL/GenBank/DDBJ databases">
        <title>Flavobacterium sp. strain DS2-A Genome sequencing and assembly.</title>
        <authorList>
            <person name="Kim I."/>
        </authorList>
    </citation>
    <scope>NUCLEOTIDE SEQUENCE [LARGE SCALE GENOMIC DNA]</scope>
    <source>
        <strain evidence="1 2">DS2-A</strain>
    </source>
</reference>
<keyword evidence="2" id="KW-1185">Reference proteome</keyword>
<dbReference type="OrthoDB" id="979271at2"/>
<dbReference type="InterPro" id="IPR011990">
    <property type="entry name" value="TPR-like_helical_dom_sf"/>
</dbReference>
<organism evidence="1 2">
    <name type="scientific">Flavobacterium humi</name>
    <dbReference type="NCBI Taxonomy" id="2562683"/>
    <lineage>
        <taxon>Bacteria</taxon>
        <taxon>Pseudomonadati</taxon>
        <taxon>Bacteroidota</taxon>
        <taxon>Flavobacteriia</taxon>
        <taxon>Flavobacteriales</taxon>
        <taxon>Flavobacteriaceae</taxon>
        <taxon>Flavobacterium</taxon>
    </lineage>
</organism>
<comment type="caution">
    <text evidence="1">The sequence shown here is derived from an EMBL/GenBank/DDBJ whole genome shotgun (WGS) entry which is preliminary data.</text>
</comment>
<dbReference type="AlphaFoldDB" id="A0A4Z0L9B0"/>
<dbReference type="Proteomes" id="UP000297407">
    <property type="component" value="Unassembled WGS sequence"/>
</dbReference>
<evidence type="ECO:0000313" key="2">
    <source>
        <dbReference type="Proteomes" id="UP000297407"/>
    </source>
</evidence>
<dbReference type="SUPFAM" id="SSF48452">
    <property type="entry name" value="TPR-like"/>
    <property type="match status" value="1"/>
</dbReference>
<dbReference type="RefSeq" id="WP_135525641.1">
    <property type="nucleotide sequence ID" value="NZ_SRLH01000003.1"/>
</dbReference>
<evidence type="ECO:0000313" key="1">
    <source>
        <dbReference type="EMBL" id="TGD58381.1"/>
    </source>
</evidence>
<name>A0A4Z0L9B0_9FLAO</name>
<sequence>MNEELYIGFENYLNNEMLPEEKLDFEQRLQNDPEFREYFRLYAETTRFLDTSFSPETAAFKENLKAISREHFGESLKKQPKVISFRPWQYAVAASITILFGTWFMMQSNDPEYNDFNQHEKAYFTERGSEDKSLKDAQDFFNSKEYQKAVVSFEKVAVLDTPELQYFYAIALIETNDFSKAAVVLNSIRQGNSIYKDKATWYLALSELKQHKTQECRSLLKQIPPDAEDFDKAQELLEDLD</sequence>
<accession>A0A4Z0L9B0</accession>
<protein>
    <submittedName>
        <fullName evidence="1">Tetratricopeptide repeat protein</fullName>
    </submittedName>
</protein>
<dbReference type="Gene3D" id="1.25.40.10">
    <property type="entry name" value="Tetratricopeptide repeat domain"/>
    <property type="match status" value="1"/>
</dbReference>